<accession>A0ABV3D7G8</accession>
<sequence>MSRYEAASRVLREALGAAERAGAADTALAIAARLAEALNREGGQEEAVALMERARAEEAGQYLLVVETTAVLALALGLSGEAGRAAAAFTDAGARAEALPYPSGLARVRAARKSLSVPGRSRDAAGT</sequence>
<dbReference type="EMBL" id="JBEZAM010000119">
    <property type="protein sequence ID" value="MEU7298417.1"/>
    <property type="molecule type" value="Genomic_DNA"/>
</dbReference>
<dbReference type="Proteomes" id="UP001551210">
    <property type="component" value="Unassembled WGS sequence"/>
</dbReference>
<reference evidence="1 2" key="1">
    <citation type="submission" date="2024-06" db="EMBL/GenBank/DDBJ databases">
        <title>The Natural Products Discovery Center: Release of the First 8490 Sequenced Strains for Exploring Actinobacteria Biosynthetic Diversity.</title>
        <authorList>
            <person name="Kalkreuter E."/>
            <person name="Kautsar S.A."/>
            <person name="Yang D."/>
            <person name="Bader C.D."/>
            <person name="Teijaro C.N."/>
            <person name="Fluegel L."/>
            <person name="Davis C.M."/>
            <person name="Simpson J.R."/>
            <person name="Lauterbach L."/>
            <person name="Steele A.D."/>
            <person name="Gui C."/>
            <person name="Meng S."/>
            <person name="Li G."/>
            <person name="Viehrig K."/>
            <person name="Ye F."/>
            <person name="Su P."/>
            <person name="Kiefer A.F."/>
            <person name="Nichols A."/>
            <person name="Cepeda A.J."/>
            <person name="Yan W."/>
            <person name="Fan B."/>
            <person name="Jiang Y."/>
            <person name="Adhikari A."/>
            <person name="Zheng C.-J."/>
            <person name="Schuster L."/>
            <person name="Cowan T.M."/>
            <person name="Smanski M.J."/>
            <person name="Chevrette M.G."/>
            <person name="De Carvalho L.P.S."/>
            <person name="Shen B."/>
        </authorList>
    </citation>
    <scope>NUCLEOTIDE SEQUENCE [LARGE SCALE GENOMIC DNA]</scope>
    <source>
        <strain evidence="1 2">NPDC045705</strain>
    </source>
</reference>
<evidence type="ECO:0000313" key="2">
    <source>
        <dbReference type="Proteomes" id="UP001551210"/>
    </source>
</evidence>
<proteinExistence type="predicted"/>
<name>A0ABV3D7G8_STREX</name>
<organism evidence="1 2">
    <name type="scientific">Streptomyces exfoliatus</name>
    <name type="common">Streptomyces hydrogenans</name>
    <dbReference type="NCBI Taxonomy" id="1905"/>
    <lineage>
        <taxon>Bacteria</taxon>
        <taxon>Bacillati</taxon>
        <taxon>Actinomycetota</taxon>
        <taxon>Actinomycetes</taxon>
        <taxon>Kitasatosporales</taxon>
        <taxon>Streptomycetaceae</taxon>
        <taxon>Streptomyces</taxon>
    </lineage>
</organism>
<protein>
    <recommendedName>
        <fullName evidence="3">MalT-like TPR region domain-containing protein</fullName>
    </recommendedName>
</protein>
<evidence type="ECO:0000313" key="1">
    <source>
        <dbReference type="EMBL" id="MEU7298417.1"/>
    </source>
</evidence>
<dbReference type="RefSeq" id="WP_359217381.1">
    <property type="nucleotide sequence ID" value="NZ_JBEZAM010000119.1"/>
</dbReference>
<keyword evidence="2" id="KW-1185">Reference proteome</keyword>
<comment type="caution">
    <text evidence="1">The sequence shown here is derived from an EMBL/GenBank/DDBJ whole genome shotgun (WGS) entry which is preliminary data.</text>
</comment>
<evidence type="ECO:0008006" key="3">
    <source>
        <dbReference type="Google" id="ProtNLM"/>
    </source>
</evidence>
<gene>
    <name evidence="1" type="ORF">AB0A76_35400</name>
</gene>